<gene>
    <name evidence="1" type="ORF">VNO80_02928</name>
</gene>
<organism evidence="1 2">
    <name type="scientific">Phaseolus coccineus</name>
    <name type="common">Scarlet runner bean</name>
    <name type="synonym">Phaseolus multiflorus</name>
    <dbReference type="NCBI Taxonomy" id="3886"/>
    <lineage>
        <taxon>Eukaryota</taxon>
        <taxon>Viridiplantae</taxon>
        <taxon>Streptophyta</taxon>
        <taxon>Embryophyta</taxon>
        <taxon>Tracheophyta</taxon>
        <taxon>Spermatophyta</taxon>
        <taxon>Magnoliopsida</taxon>
        <taxon>eudicotyledons</taxon>
        <taxon>Gunneridae</taxon>
        <taxon>Pentapetalae</taxon>
        <taxon>rosids</taxon>
        <taxon>fabids</taxon>
        <taxon>Fabales</taxon>
        <taxon>Fabaceae</taxon>
        <taxon>Papilionoideae</taxon>
        <taxon>50 kb inversion clade</taxon>
        <taxon>NPAAA clade</taxon>
        <taxon>indigoferoid/millettioid clade</taxon>
        <taxon>Phaseoleae</taxon>
        <taxon>Phaseolus</taxon>
    </lineage>
</organism>
<dbReference type="Proteomes" id="UP001374584">
    <property type="component" value="Unassembled WGS sequence"/>
</dbReference>
<comment type="caution">
    <text evidence="1">The sequence shown here is derived from an EMBL/GenBank/DDBJ whole genome shotgun (WGS) entry which is preliminary data.</text>
</comment>
<evidence type="ECO:0000313" key="2">
    <source>
        <dbReference type="Proteomes" id="UP001374584"/>
    </source>
</evidence>
<keyword evidence="2" id="KW-1185">Reference proteome</keyword>
<dbReference type="EMBL" id="JAYMYR010000002">
    <property type="protein sequence ID" value="KAK7377502.1"/>
    <property type="molecule type" value="Genomic_DNA"/>
</dbReference>
<dbReference type="AlphaFoldDB" id="A0AAN9NR99"/>
<reference evidence="1 2" key="1">
    <citation type="submission" date="2024-01" db="EMBL/GenBank/DDBJ databases">
        <title>The genomes of 5 underutilized Papilionoideae crops provide insights into root nodulation and disease resistanc.</title>
        <authorList>
            <person name="Jiang F."/>
        </authorList>
    </citation>
    <scope>NUCLEOTIDE SEQUENCE [LARGE SCALE GENOMIC DNA]</scope>
    <source>
        <strain evidence="1">JINMINGXINNONG_FW02</strain>
        <tissue evidence="1">Leaves</tissue>
    </source>
</reference>
<proteinExistence type="predicted"/>
<protein>
    <submittedName>
        <fullName evidence="1">Uncharacterized protein</fullName>
    </submittedName>
</protein>
<name>A0AAN9NR99_PHACN</name>
<evidence type="ECO:0000313" key="1">
    <source>
        <dbReference type="EMBL" id="KAK7377502.1"/>
    </source>
</evidence>
<sequence length="115" mass="12840">MWIPLEILKARRYPHYFGCACLMKIKNAFWLTTSLITEQGGLHQINICGLEFFLATLDLLELSLQTPETLLGELVGMVGSAGRGGIRDREFGAREEGSRDSRITIELEGRANLVT</sequence>
<accession>A0AAN9NR99</accession>